<dbReference type="InterPro" id="IPR011705">
    <property type="entry name" value="BACK"/>
</dbReference>
<feature type="domain" description="TLDc" evidence="2">
    <location>
        <begin position="323"/>
        <end position="489"/>
    </location>
</feature>
<dbReference type="Gene3D" id="3.30.710.10">
    <property type="entry name" value="Potassium Channel Kv1.1, Chain A"/>
    <property type="match status" value="1"/>
</dbReference>
<proteinExistence type="predicted"/>
<name>A0A2Z6RKW2_9GLOM</name>
<dbReference type="Pfam" id="PF07534">
    <property type="entry name" value="TLD"/>
    <property type="match status" value="1"/>
</dbReference>
<sequence length="491" mass="56455">MKLISSSLHKDPPANFTTYPNNSLISDQQTALGNIQDIGNLYDKADDYNVKIQVGEDSKIEIFKAHSVILCARSKYFRTAFSSDWAKKEGDFYVFKKPNISGIVFQIILKYIYTGTVALDAVNVENNFIELLIAADEMNLYELVDHLQQSIIDLNSLNNDWIIRNGIKLFNTISRHKGVFLKLEEFCNRIMSQEPKLLIGSSEFWGLDDDALLSIIQLDDLNMKEIDIWENLIKWGILKNSSLNSDITTWNIDKYETLKETLLPFIQYIRFFQMTPQEYYYKIRPLGKLLPKELEEDLNVYYIVPDCKLATKVLPPRKHCSSIILTTNHLSLISYWIDGGKEVMPNGPKNGQYEYNLLLRGSRDGFGVKEFKLKCNNKGATIVVIKLKNPNKIIGGYNPIQWNSSGNYLNTDKSFIFSFYLNVLNTSTIILSRVVENKRAISDAAEKNQGFGAGDLYIFQKSCKLKDYSVRIHDSDNFEIDDYEVFQVLER</sequence>
<dbReference type="InterPro" id="IPR000210">
    <property type="entry name" value="BTB/POZ_dom"/>
</dbReference>
<evidence type="ECO:0000313" key="4">
    <source>
        <dbReference type="Proteomes" id="UP000247702"/>
    </source>
</evidence>
<dbReference type="CDD" id="cd18186">
    <property type="entry name" value="BTB_POZ_ZBTB_KLHL-like"/>
    <property type="match status" value="1"/>
</dbReference>
<organism evidence="3 4">
    <name type="scientific">Rhizophagus clarus</name>
    <dbReference type="NCBI Taxonomy" id="94130"/>
    <lineage>
        <taxon>Eukaryota</taxon>
        <taxon>Fungi</taxon>
        <taxon>Fungi incertae sedis</taxon>
        <taxon>Mucoromycota</taxon>
        <taxon>Glomeromycotina</taxon>
        <taxon>Glomeromycetes</taxon>
        <taxon>Glomerales</taxon>
        <taxon>Glomeraceae</taxon>
        <taxon>Rhizophagus</taxon>
    </lineage>
</organism>
<keyword evidence="4" id="KW-1185">Reference proteome</keyword>
<dbReference type="Pfam" id="PF07707">
    <property type="entry name" value="BACK"/>
    <property type="match status" value="1"/>
</dbReference>
<evidence type="ECO:0000313" key="3">
    <source>
        <dbReference type="EMBL" id="GBB92966.1"/>
    </source>
</evidence>
<dbReference type="InterPro" id="IPR051481">
    <property type="entry name" value="BTB-POZ/Galectin-3-binding"/>
</dbReference>
<dbReference type="PROSITE" id="PS50097">
    <property type="entry name" value="BTB"/>
    <property type="match status" value="1"/>
</dbReference>
<dbReference type="InterPro" id="IPR011333">
    <property type="entry name" value="SKP1/BTB/POZ_sf"/>
</dbReference>
<feature type="domain" description="BTB" evidence="1">
    <location>
        <begin position="48"/>
        <end position="121"/>
    </location>
</feature>
<protein>
    <recommendedName>
        <fullName evidence="5">BTB domain-containing protein</fullName>
    </recommendedName>
</protein>
<dbReference type="Pfam" id="PF00651">
    <property type="entry name" value="BTB"/>
    <property type="match status" value="1"/>
</dbReference>
<evidence type="ECO:0000259" key="2">
    <source>
        <dbReference type="PROSITE" id="PS51886"/>
    </source>
</evidence>
<dbReference type="PROSITE" id="PS51886">
    <property type="entry name" value="TLDC"/>
    <property type="match status" value="1"/>
</dbReference>
<dbReference type="AlphaFoldDB" id="A0A2Z6RKW2"/>
<dbReference type="PANTHER" id="PTHR24410:SF23">
    <property type="entry name" value="BTB DOMAIN-CONTAINING PROTEIN-RELATED"/>
    <property type="match status" value="1"/>
</dbReference>
<reference evidence="3 4" key="1">
    <citation type="submission" date="2017-11" db="EMBL/GenBank/DDBJ databases">
        <title>The genome of Rhizophagus clarus HR1 reveals common genetic basis of auxotrophy among arbuscular mycorrhizal fungi.</title>
        <authorList>
            <person name="Kobayashi Y."/>
        </authorList>
    </citation>
    <scope>NUCLEOTIDE SEQUENCE [LARGE SCALE GENOMIC DNA]</scope>
    <source>
        <strain evidence="3 4">HR1</strain>
    </source>
</reference>
<dbReference type="InterPro" id="IPR006571">
    <property type="entry name" value="TLDc_dom"/>
</dbReference>
<dbReference type="Proteomes" id="UP000247702">
    <property type="component" value="Unassembled WGS sequence"/>
</dbReference>
<comment type="caution">
    <text evidence="3">The sequence shown here is derived from an EMBL/GenBank/DDBJ whole genome shotgun (WGS) entry which is preliminary data.</text>
</comment>
<evidence type="ECO:0008006" key="5">
    <source>
        <dbReference type="Google" id="ProtNLM"/>
    </source>
</evidence>
<gene>
    <name evidence="3" type="ORF">RclHR1_20920002</name>
</gene>
<dbReference type="EMBL" id="BEXD01001216">
    <property type="protein sequence ID" value="GBB92966.1"/>
    <property type="molecule type" value="Genomic_DNA"/>
</dbReference>
<dbReference type="SMART" id="SM00225">
    <property type="entry name" value="BTB"/>
    <property type="match status" value="1"/>
</dbReference>
<dbReference type="SUPFAM" id="SSF54695">
    <property type="entry name" value="POZ domain"/>
    <property type="match status" value="1"/>
</dbReference>
<evidence type="ECO:0000259" key="1">
    <source>
        <dbReference type="PROSITE" id="PS50097"/>
    </source>
</evidence>
<dbReference type="PANTHER" id="PTHR24410">
    <property type="entry name" value="HL07962P-RELATED"/>
    <property type="match status" value="1"/>
</dbReference>
<accession>A0A2Z6RKW2</accession>
<dbReference type="SMART" id="SM00584">
    <property type="entry name" value="TLDc"/>
    <property type="match status" value="1"/>
</dbReference>